<dbReference type="Proteomes" id="UP000034182">
    <property type="component" value="Unassembled WGS sequence"/>
</dbReference>
<organism evidence="1 2">
    <name type="scientific">Diplodia seriata</name>
    <dbReference type="NCBI Taxonomy" id="420778"/>
    <lineage>
        <taxon>Eukaryota</taxon>
        <taxon>Fungi</taxon>
        <taxon>Dikarya</taxon>
        <taxon>Ascomycota</taxon>
        <taxon>Pezizomycotina</taxon>
        <taxon>Dothideomycetes</taxon>
        <taxon>Dothideomycetes incertae sedis</taxon>
        <taxon>Botryosphaeriales</taxon>
        <taxon>Botryosphaeriaceae</taxon>
        <taxon>Diplodia</taxon>
    </lineage>
</organism>
<dbReference type="EMBL" id="LAQI01000198">
    <property type="protein sequence ID" value="KKY15267.1"/>
    <property type="molecule type" value="Genomic_DNA"/>
</dbReference>
<accession>A0A0G2DWH1</accession>
<comment type="caution">
    <text evidence="1">The sequence shown here is derived from an EMBL/GenBank/DDBJ whole genome shotgun (WGS) entry which is preliminary data.</text>
</comment>
<name>A0A0G2DWH1_9PEZI</name>
<reference evidence="1 2" key="1">
    <citation type="submission" date="2015-03" db="EMBL/GenBank/DDBJ databases">
        <authorList>
            <person name="Morales-Cruz A."/>
            <person name="Amrine K.C."/>
            <person name="Cantu D."/>
        </authorList>
    </citation>
    <scope>NUCLEOTIDE SEQUENCE [LARGE SCALE GENOMIC DNA]</scope>
    <source>
        <strain evidence="1">DS831</strain>
    </source>
</reference>
<proteinExistence type="predicted"/>
<gene>
    <name evidence="1" type="ORF">UCDDS831_g07727</name>
</gene>
<dbReference type="AlphaFoldDB" id="A0A0G2DWH1"/>
<protein>
    <submittedName>
        <fullName evidence="1">Uncharacterized protein</fullName>
    </submittedName>
</protein>
<sequence length="265" mass="30747">MTALTSTTFVFDDMMGDARLRQQYREDLGKSLSLVPPTCIDFEAKFCSRLRGFDSEEPVVAASKPDILCINLRRHLATHLRDLRLDFLRVSPALFWPSAFEQQQPPPSPPSWPHLENFWLIFEQQDSYGLYHADPTLDLDELTHWTESTTHSIARPERGLYQLVAAAGRAVRLGNMPRLGCLEMELHANGQDVRFSLGRRDEKWNGQFMINWGSAPSVEWTDEVLEAWGLTREDYQVIRPEGDDRDEWDWLDMRAVVPWHDCVWE</sequence>
<evidence type="ECO:0000313" key="1">
    <source>
        <dbReference type="EMBL" id="KKY15267.1"/>
    </source>
</evidence>
<reference evidence="1 2" key="2">
    <citation type="submission" date="2015-05" db="EMBL/GenBank/DDBJ databases">
        <title>Distinctive expansion of gene families associated with plant cell wall degradation and secondary metabolism in the genomes of grapevine trunk pathogens.</title>
        <authorList>
            <person name="Lawrence D.P."/>
            <person name="Travadon R."/>
            <person name="Rolshausen P.E."/>
            <person name="Baumgartner K."/>
        </authorList>
    </citation>
    <scope>NUCLEOTIDE SEQUENCE [LARGE SCALE GENOMIC DNA]</scope>
    <source>
        <strain evidence="1">DS831</strain>
    </source>
</reference>
<evidence type="ECO:0000313" key="2">
    <source>
        <dbReference type="Proteomes" id="UP000034182"/>
    </source>
</evidence>